<dbReference type="InterPro" id="IPR010898">
    <property type="entry name" value="Hpre_diP_synth_I"/>
</dbReference>
<evidence type="ECO:0000256" key="1">
    <source>
        <dbReference type="SAM" id="Phobius"/>
    </source>
</evidence>
<protein>
    <submittedName>
        <fullName evidence="2">Gx transporter family protein</fullName>
    </submittedName>
</protein>
<dbReference type="Proteomes" id="UP000713596">
    <property type="component" value="Unassembled WGS sequence"/>
</dbReference>
<sequence>MKASKTKQVALSGLLFALAIVLSIVESMVAPLLGLPPFVKIGLANIVVMYALFFMGLRQALFLAILKALFVLLTRGVVAGWLSLCGGLTSLLVMWLLHRLFKKKVTYFILSVCGALGHNVGQLVAASFVLGDVLAMAYAPILLIFGLVMGFVTSSGLTALLGRLKHAGLGDFNTEQEEN</sequence>
<keyword evidence="1" id="KW-1133">Transmembrane helix</keyword>
<feature type="transmembrane region" description="Helical" evidence="1">
    <location>
        <begin position="137"/>
        <end position="161"/>
    </location>
</feature>
<comment type="caution">
    <text evidence="2">The sequence shown here is derived from an EMBL/GenBank/DDBJ whole genome shotgun (WGS) entry which is preliminary data.</text>
</comment>
<reference evidence="2" key="2">
    <citation type="submission" date="2021-04" db="EMBL/GenBank/DDBJ databases">
        <authorList>
            <person name="Gilroy R."/>
        </authorList>
    </citation>
    <scope>NUCLEOTIDE SEQUENCE</scope>
    <source>
        <strain evidence="2">B5_2728</strain>
    </source>
</reference>
<gene>
    <name evidence="2" type="ORF">H9882_05100</name>
</gene>
<dbReference type="Gene3D" id="1.10.1760.20">
    <property type="match status" value="1"/>
</dbReference>
<dbReference type="PIRSF" id="PIRSF027391">
    <property type="entry name" value="Hpre_diP_synt_I"/>
    <property type="match status" value="1"/>
</dbReference>
<keyword evidence="1" id="KW-0472">Membrane</keyword>
<feature type="transmembrane region" description="Helical" evidence="1">
    <location>
        <begin position="69"/>
        <end position="95"/>
    </location>
</feature>
<accession>A0A948T2N2</accession>
<dbReference type="EMBL" id="JAHLFP010000039">
    <property type="protein sequence ID" value="MBU3806252.1"/>
    <property type="molecule type" value="Genomic_DNA"/>
</dbReference>
<feature type="transmembrane region" description="Helical" evidence="1">
    <location>
        <begin position="37"/>
        <end position="57"/>
    </location>
</feature>
<reference evidence="2" key="1">
    <citation type="journal article" date="2021" name="PeerJ">
        <title>Extensive microbial diversity within the chicken gut microbiome revealed by metagenomics and culture.</title>
        <authorList>
            <person name="Gilroy R."/>
            <person name="Ravi A."/>
            <person name="Getino M."/>
            <person name="Pursley I."/>
            <person name="Horton D.L."/>
            <person name="Alikhan N.F."/>
            <person name="Baker D."/>
            <person name="Gharbi K."/>
            <person name="Hall N."/>
            <person name="Watson M."/>
            <person name="Adriaenssens E.M."/>
            <person name="Foster-Nyarko E."/>
            <person name="Jarju S."/>
            <person name="Secka A."/>
            <person name="Antonio M."/>
            <person name="Oren A."/>
            <person name="Chaudhuri R.R."/>
            <person name="La Ragione R."/>
            <person name="Hildebrand F."/>
            <person name="Pallen M.J."/>
        </authorList>
    </citation>
    <scope>NUCLEOTIDE SEQUENCE</scope>
    <source>
        <strain evidence="2">B5_2728</strain>
    </source>
</reference>
<proteinExistence type="predicted"/>
<organism evidence="2 3">
    <name type="scientific">Candidatus Allofournierella pullistercoris</name>
    <dbReference type="NCBI Taxonomy" id="2838597"/>
    <lineage>
        <taxon>Bacteria</taxon>
        <taxon>Bacillati</taxon>
        <taxon>Bacillota</taxon>
        <taxon>Clostridia</taxon>
        <taxon>Eubacteriales</taxon>
        <taxon>Oscillospiraceae</taxon>
        <taxon>Allofournierella</taxon>
    </lineage>
</organism>
<dbReference type="Pfam" id="PF07456">
    <property type="entry name" value="Hpre_diP_synt_I"/>
    <property type="match status" value="1"/>
</dbReference>
<evidence type="ECO:0000313" key="2">
    <source>
        <dbReference type="EMBL" id="MBU3806252.1"/>
    </source>
</evidence>
<keyword evidence="1" id="KW-0812">Transmembrane</keyword>
<dbReference type="InterPro" id="IPR014535">
    <property type="entry name" value="Hpre_diP_synt_I"/>
</dbReference>
<dbReference type="AlphaFoldDB" id="A0A948T2N2"/>
<evidence type="ECO:0000313" key="3">
    <source>
        <dbReference type="Proteomes" id="UP000713596"/>
    </source>
</evidence>
<name>A0A948T2N2_9FIRM</name>
<feature type="transmembrane region" description="Helical" evidence="1">
    <location>
        <begin position="107"/>
        <end position="130"/>
    </location>
</feature>